<protein>
    <submittedName>
        <fullName evidence="2">Uncharacterized protein</fullName>
    </submittedName>
</protein>
<evidence type="ECO:0000256" key="1">
    <source>
        <dbReference type="SAM" id="MobiDB-lite"/>
    </source>
</evidence>
<gene>
    <name evidence="2" type="ORF">ATANTOWER_025270</name>
</gene>
<name>A0ABU7B227_9TELE</name>
<keyword evidence="3" id="KW-1185">Reference proteome</keyword>
<dbReference type="Proteomes" id="UP001345963">
    <property type="component" value="Unassembled WGS sequence"/>
</dbReference>
<accession>A0ABU7B227</accession>
<organism evidence="2 3">
    <name type="scientific">Ataeniobius toweri</name>
    <dbReference type="NCBI Taxonomy" id="208326"/>
    <lineage>
        <taxon>Eukaryota</taxon>
        <taxon>Metazoa</taxon>
        <taxon>Chordata</taxon>
        <taxon>Craniata</taxon>
        <taxon>Vertebrata</taxon>
        <taxon>Euteleostomi</taxon>
        <taxon>Actinopterygii</taxon>
        <taxon>Neopterygii</taxon>
        <taxon>Teleostei</taxon>
        <taxon>Neoteleostei</taxon>
        <taxon>Acanthomorphata</taxon>
        <taxon>Ovalentaria</taxon>
        <taxon>Atherinomorphae</taxon>
        <taxon>Cyprinodontiformes</taxon>
        <taxon>Goodeidae</taxon>
        <taxon>Ataeniobius</taxon>
    </lineage>
</organism>
<feature type="compositionally biased region" description="Polar residues" evidence="1">
    <location>
        <begin position="1"/>
        <end position="12"/>
    </location>
</feature>
<reference evidence="2 3" key="1">
    <citation type="submission" date="2021-07" db="EMBL/GenBank/DDBJ databases">
        <authorList>
            <person name="Palmer J.M."/>
        </authorList>
    </citation>
    <scope>NUCLEOTIDE SEQUENCE [LARGE SCALE GENOMIC DNA]</scope>
    <source>
        <strain evidence="2 3">AT_MEX2019</strain>
        <tissue evidence="2">Muscle</tissue>
    </source>
</reference>
<evidence type="ECO:0000313" key="3">
    <source>
        <dbReference type="Proteomes" id="UP001345963"/>
    </source>
</evidence>
<dbReference type="EMBL" id="JAHUTI010035325">
    <property type="protein sequence ID" value="MED6243690.1"/>
    <property type="molecule type" value="Genomic_DNA"/>
</dbReference>
<feature type="region of interest" description="Disordered" evidence="1">
    <location>
        <begin position="1"/>
        <end position="22"/>
    </location>
</feature>
<comment type="caution">
    <text evidence="2">The sequence shown here is derived from an EMBL/GenBank/DDBJ whole genome shotgun (WGS) entry which is preliminary data.</text>
</comment>
<sequence>MRKSSLIGQQLQEGGVTGGRGYRREELHEGGANLKFKKNRYPVIVIHSKTSGLRRWMVLRLQNIWRTQMDEGF</sequence>
<proteinExistence type="predicted"/>
<evidence type="ECO:0000313" key="2">
    <source>
        <dbReference type="EMBL" id="MED6243690.1"/>
    </source>
</evidence>